<sequence>MTYLQRWWWEVAGRKSGKGKLAPHEAKNGAREPVLRAIESSVCDGAWCESRGVASWSDLSGAAAMGRRQWVGHERTPKLAAPIGIETWQMQTSKLAASIGIETGQSNRHEPDAAPLSVASSTRQSCQTERRTVRCNRRHLCLGIPAFDIITVSHPQNTAFANKNNVH</sequence>
<protein>
    <submittedName>
        <fullName evidence="1">Uncharacterized protein</fullName>
    </submittedName>
</protein>
<organism evidence="1 2">
    <name type="scientific">Paraphaeosphaeria minitans</name>
    <dbReference type="NCBI Taxonomy" id="565426"/>
    <lineage>
        <taxon>Eukaryota</taxon>
        <taxon>Fungi</taxon>
        <taxon>Dikarya</taxon>
        <taxon>Ascomycota</taxon>
        <taxon>Pezizomycotina</taxon>
        <taxon>Dothideomycetes</taxon>
        <taxon>Pleosporomycetidae</taxon>
        <taxon>Pleosporales</taxon>
        <taxon>Massarineae</taxon>
        <taxon>Didymosphaeriaceae</taxon>
        <taxon>Paraphaeosphaeria</taxon>
    </lineage>
</organism>
<evidence type="ECO:0000313" key="1">
    <source>
        <dbReference type="EMBL" id="KAF9736243.1"/>
    </source>
</evidence>
<name>A0A9P6GJI8_9PLEO</name>
<accession>A0A9P6GJI8</accession>
<dbReference type="EMBL" id="WJXW01000005">
    <property type="protein sequence ID" value="KAF9736243.1"/>
    <property type="molecule type" value="Genomic_DNA"/>
</dbReference>
<dbReference type="Proteomes" id="UP000756921">
    <property type="component" value="Unassembled WGS sequence"/>
</dbReference>
<evidence type="ECO:0000313" key="2">
    <source>
        <dbReference type="Proteomes" id="UP000756921"/>
    </source>
</evidence>
<dbReference type="AlphaFoldDB" id="A0A9P6GJI8"/>
<proteinExistence type="predicted"/>
<gene>
    <name evidence="1" type="ORF">PMIN01_06158</name>
</gene>
<keyword evidence="2" id="KW-1185">Reference proteome</keyword>
<reference evidence="1" key="1">
    <citation type="journal article" date="2020" name="Mol. Plant Microbe Interact.">
        <title>Genome Sequence of the Biocontrol Agent Coniothyrium minitans strain Conio (IMI 134523).</title>
        <authorList>
            <person name="Patel D."/>
            <person name="Shittu T.A."/>
            <person name="Baroncelli R."/>
            <person name="Muthumeenakshi S."/>
            <person name="Osborne T.H."/>
            <person name="Janganan T.K."/>
            <person name="Sreenivasaprasad S."/>
        </authorList>
    </citation>
    <scope>NUCLEOTIDE SEQUENCE</scope>
    <source>
        <strain evidence="1">Conio</strain>
    </source>
</reference>
<comment type="caution">
    <text evidence="1">The sequence shown here is derived from an EMBL/GenBank/DDBJ whole genome shotgun (WGS) entry which is preliminary data.</text>
</comment>